<dbReference type="EMBL" id="GISG01046897">
    <property type="protein sequence ID" value="MBA4624252.1"/>
    <property type="molecule type" value="Transcribed_RNA"/>
</dbReference>
<sequence length="207" mass="23010">MKPLEPKPPDPCPLPSSFLPWSPPCPDSSLHLLRFGICCTFVIPQWPDRILKAQPLKLSLALLAVFIANLGSGGMVLDDSILVFNVEALPKCPGSYSCSKQSMPEGHLLPVSLLFRLLGFRSESQVCFILLFSFPFRAPCCHSLHLGLNIPIAVLVIFLTIAQVLCVIIMIKIPSMWLCTINLLWRSSYVCSCRSFFLSLLIPFAMF</sequence>
<dbReference type="AlphaFoldDB" id="A0A7C8YQM5"/>
<accession>A0A7C8YQM5</accession>
<protein>
    <submittedName>
        <fullName evidence="2">Uncharacterized protein</fullName>
    </submittedName>
</protein>
<evidence type="ECO:0000313" key="2">
    <source>
        <dbReference type="EMBL" id="MBA4624252.1"/>
    </source>
</evidence>
<keyword evidence="1" id="KW-0812">Transmembrane</keyword>
<name>A0A7C8YQM5_OPUST</name>
<reference evidence="2" key="1">
    <citation type="journal article" date="2013" name="J. Plant Res.">
        <title>Effect of fungi and light on seed germination of three Opuntia species from semiarid lands of central Mexico.</title>
        <authorList>
            <person name="Delgado-Sanchez P."/>
            <person name="Jimenez-Bremont J.F."/>
            <person name="Guerrero-Gonzalez Mde L."/>
            <person name="Flores J."/>
        </authorList>
    </citation>
    <scope>NUCLEOTIDE SEQUENCE</scope>
    <source>
        <tissue evidence="2">Cladode</tissue>
    </source>
</reference>
<organism evidence="2">
    <name type="scientific">Opuntia streptacantha</name>
    <name type="common">Prickly pear cactus</name>
    <name type="synonym">Opuntia cardona</name>
    <dbReference type="NCBI Taxonomy" id="393608"/>
    <lineage>
        <taxon>Eukaryota</taxon>
        <taxon>Viridiplantae</taxon>
        <taxon>Streptophyta</taxon>
        <taxon>Embryophyta</taxon>
        <taxon>Tracheophyta</taxon>
        <taxon>Spermatophyta</taxon>
        <taxon>Magnoliopsida</taxon>
        <taxon>eudicotyledons</taxon>
        <taxon>Gunneridae</taxon>
        <taxon>Pentapetalae</taxon>
        <taxon>Caryophyllales</taxon>
        <taxon>Cactineae</taxon>
        <taxon>Cactaceae</taxon>
        <taxon>Opuntioideae</taxon>
        <taxon>Opuntia</taxon>
    </lineage>
</organism>
<keyword evidence="1" id="KW-0472">Membrane</keyword>
<feature type="transmembrane region" description="Helical" evidence="1">
    <location>
        <begin position="183"/>
        <end position="206"/>
    </location>
</feature>
<reference evidence="2" key="2">
    <citation type="submission" date="2020-07" db="EMBL/GenBank/DDBJ databases">
        <authorList>
            <person name="Vera ALvarez R."/>
            <person name="Arias-Moreno D.M."/>
            <person name="Jimenez-Jacinto V."/>
            <person name="Jimenez-Bremont J.F."/>
            <person name="Swaminathan K."/>
            <person name="Moose S.P."/>
            <person name="Guerrero-Gonzalez M.L."/>
            <person name="Marino-Ramirez L."/>
            <person name="Landsman D."/>
            <person name="Rodriguez-Kessler M."/>
            <person name="Delgado-Sanchez P."/>
        </authorList>
    </citation>
    <scope>NUCLEOTIDE SEQUENCE</scope>
    <source>
        <tissue evidence="2">Cladode</tissue>
    </source>
</reference>
<feature type="transmembrane region" description="Helical" evidence="1">
    <location>
        <begin position="58"/>
        <end position="77"/>
    </location>
</feature>
<feature type="transmembrane region" description="Helical" evidence="1">
    <location>
        <begin position="146"/>
        <end position="171"/>
    </location>
</feature>
<keyword evidence="1" id="KW-1133">Transmembrane helix</keyword>
<proteinExistence type="predicted"/>
<evidence type="ECO:0000256" key="1">
    <source>
        <dbReference type="SAM" id="Phobius"/>
    </source>
</evidence>